<keyword evidence="9" id="KW-1185">Reference proteome</keyword>
<feature type="transmembrane region" description="Helical" evidence="6">
    <location>
        <begin position="209"/>
        <end position="229"/>
    </location>
</feature>
<dbReference type="PANTHER" id="PTHR33048:SF47">
    <property type="entry name" value="INTEGRAL MEMBRANE PROTEIN-RELATED"/>
    <property type="match status" value="1"/>
</dbReference>
<dbReference type="PANTHER" id="PTHR33048">
    <property type="entry name" value="PTH11-LIKE INTEGRAL MEMBRANE PROTEIN (AFU_ORTHOLOGUE AFUA_5G11245)"/>
    <property type="match status" value="1"/>
</dbReference>
<feature type="transmembrane region" description="Helical" evidence="6">
    <location>
        <begin position="20"/>
        <end position="41"/>
    </location>
</feature>
<reference evidence="8" key="1">
    <citation type="journal article" date="2020" name="Stud. Mycol.">
        <title>101 Dothideomycetes genomes: a test case for predicting lifestyles and emergence of pathogens.</title>
        <authorList>
            <person name="Haridas S."/>
            <person name="Albert R."/>
            <person name="Binder M."/>
            <person name="Bloem J."/>
            <person name="Labutti K."/>
            <person name="Salamov A."/>
            <person name="Andreopoulos B."/>
            <person name="Baker S."/>
            <person name="Barry K."/>
            <person name="Bills G."/>
            <person name="Bluhm B."/>
            <person name="Cannon C."/>
            <person name="Castanera R."/>
            <person name="Culley D."/>
            <person name="Daum C."/>
            <person name="Ezra D."/>
            <person name="Gonzalez J."/>
            <person name="Henrissat B."/>
            <person name="Kuo A."/>
            <person name="Liang C."/>
            <person name="Lipzen A."/>
            <person name="Lutzoni F."/>
            <person name="Magnuson J."/>
            <person name="Mondo S."/>
            <person name="Nolan M."/>
            <person name="Ohm R."/>
            <person name="Pangilinan J."/>
            <person name="Park H.-J."/>
            <person name="Ramirez L."/>
            <person name="Alfaro M."/>
            <person name="Sun H."/>
            <person name="Tritt A."/>
            <person name="Yoshinaga Y."/>
            <person name="Zwiers L.-H."/>
            <person name="Turgeon B."/>
            <person name="Goodwin S."/>
            <person name="Spatafora J."/>
            <person name="Crous P."/>
            <person name="Grigoriev I."/>
        </authorList>
    </citation>
    <scope>NUCLEOTIDE SEQUENCE</scope>
    <source>
        <strain evidence="8">ATCC 74209</strain>
    </source>
</reference>
<comment type="subcellular location">
    <subcellularLocation>
        <location evidence="1">Membrane</location>
        <topology evidence="1">Multi-pass membrane protein</topology>
    </subcellularLocation>
</comment>
<evidence type="ECO:0000256" key="3">
    <source>
        <dbReference type="ARBA" id="ARBA00022989"/>
    </source>
</evidence>
<dbReference type="Pfam" id="PF20684">
    <property type="entry name" value="Fung_rhodopsin"/>
    <property type="match status" value="1"/>
</dbReference>
<dbReference type="InterPro" id="IPR052337">
    <property type="entry name" value="SAT4-like"/>
</dbReference>
<keyword evidence="3 6" id="KW-1133">Transmembrane helix</keyword>
<evidence type="ECO:0000313" key="8">
    <source>
        <dbReference type="EMBL" id="KAF2198696.1"/>
    </source>
</evidence>
<gene>
    <name evidence="8" type="ORF">GQ43DRAFT_343134</name>
</gene>
<evidence type="ECO:0000256" key="6">
    <source>
        <dbReference type="SAM" id="Phobius"/>
    </source>
</evidence>
<feature type="domain" description="Rhodopsin" evidence="7">
    <location>
        <begin position="38"/>
        <end position="269"/>
    </location>
</feature>
<name>A0A9P4MPX0_9PLEO</name>
<feature type="transmembrane region" description="Helical" evidence="6">
    <location>
        <begin position="97"/>
        <end position="120"/>
    </location>
</feature>
<sequence>MAAEGPRHAVITADDHGALLAMATWFLTCTLVLCTATRLIVRFTTRHVPGIDDALVVVAAALSIGSAIAISLAVNNGLGRRLYLLGAFSLSQIQKEIYAATILYILAVGMSKISMSWFLARLAGEAVHKVAVVILSSVVVAWTIAVTFGFAFQCKLPRPWDVHGGKCISIMAFWIGAAIIDIATDIVMIALPIHIVWNLQLGFREKATVCFIFVIRLILIIVSILRLVYLPGLFTSDPTFDSIPYGIATQCHSTLSVIIACTPALKPFIDNVKSGMLDMSLAPHATG</sequence>
<comment type="caution">
    <text evidence="8">The sequence shown here is derived from an EMBL/GenBank/DDBJ whole genome shotgun (WGS) entry which is preliminary data.</text>
</comment>
<evidence type="ECO:0000256" key="2">
    <source>
        <dbReference type="ARBA" id="ARBA00022692"/>
    </source>
</evidence>
<dbReference type="InterPro" id="IPR049326">
    <property type="entry name" value="Rhodopsin_dom_fungi"/>
</dbReference>
<comment type="similarity">
    <text evidence="5">Belongs to the SAT4 family.</text>
</comment>
<feature type="transmembrane region" description="Helical" evidence="6">
    <location>
        <begin position="53"/>
        <end position="74"/>
    </location>
</feature>
<evidence type="ECO:0000313" key="9">
    <source>
        <dbReference type="Proteomes" id="UP000799536"/>
    </source>
</evidence>
<evidence type="ECO:0000256" key="4">
    <source>
        <dbReference type="ARBA" id="ARBA00023136"/>
    </source>
</evidence>
<accession>A0A9P4MPX0</accession>
<feature type="transmembrane region" description="Helical" evidence="6">
    <location>
        <begin position="172"/>
        <end position="197"/>
    </location>
</feature>
<dbReference type="AlphaFoldDB" id="A0A9P4MPX0"/>
<dbReference type="OrthoDB" id="3897607at2759"/>
<evidence type="ECO:0000256" key="1">
    <source>
        <dbReference type="ARBA" id="ARBA00004141"/>
    </source>
</evidence>
<feature type="transmembrane region" description="Helical" evidence="6">
    <location>
        <begin position="132"/>
        <end position="152"/>
    </location>
</feature>
<protein>
    <recommendedName>
        <fullName evidence="7">Rhodopsin domain-containing protein</fullName>
    </recommendedName>
</protein>
<evidence type="ECO:0000259" key="7">
    <source>
        <dbReference type="Pfam" id="PF20684"/>
    </source>
</evidence>
<organism evidence="8 9">
    <name type="scientific">Delitschia confertaspora ATCC 74209</name>
    <dbReference type="NCBI Taxonomy" id="1513339"/>
    <lineage>
        <taxon>Eukaryota</taxon>
        <taxon>Fungi</taxon>
        <taxon>Dikarya</taxon>
        <taxon>Ascomycota</taxon>
        <taxon>Pezizomycotina</taxon>
        <taxon>Dothideomycetes</taxon>
        <taxon>Pleosporomycetidae</taxon>
        <taxon>Pleosporales</taxon>
        <taxon>Delitschiaceae</taxon>
        <taxon>Delitschia</taxon>
    </lineage>
</organism>
<dbReference type="GO" id="GO:0016020">
    <property type="term" value="C:membrane"/>
    <property type="evidence" value="ECO:0007669"/>
    <property type="project" value="UniProtKB-SubCell"/>
</dbReference>
<dbReference type="EMBL" id="ML994124">
    <property type="protein sequence ID" value="KAF2198696.1"/>
    <property type="molecule type" value="Genomic_DNA"/>
</dbReference>
<keyword evidence="4 6" id="KW-0472">Membrane</keyword>
<evidence type="ECO:0000256" key="5">
    <source>
        <dbReference type="ARBA" id="ARBA00038359"/>
    </source>
</evidence>
<proteinExistence type="inferred from homology"/>
<dbReference type="Proteomes" id="UP000799536">
    <property type="component" value="Unassembled WGS sequence"/>
</dbReference>
<feature type="non-terminal residue" evidence="8">
    <location>
        <position position="287"/>
    </location>
</feature>
<keyword evidence="2 6" id="KW-0812">Transmembrane</keyword>